<dbReference type="PANTHER" id="PTHR43462">
    <property type="entry name" value="ALANYL-TRNA EDITING PROTEIN"/>
    <property type="match status" value="1"/>
</dbReference>
<dbReference type="Gene3D" id="2.40.30.130">
    <property type="match status" value="1"/>
</dbReference>
<reference evidence="5 6" key="1">
    <citation type="submission" date="2023-01" db="EMBL/GenBank/DDBJ databases">
        <title>Analysis of 21 Apiospora genomes using comparative genomics revels a genus with tremendous synthesis potential of carbohydrate active enzymes and secondary metabolites.</title>
        <authorList>
            <person name="Sorensen T."/>
        </authorList>
    </citation>
    <scope>NUCLEOTIDE SEQUENCE [LARGE SCALE GENOMIC DNA]</scope>
    <source>
        <strain evidence="5 6">CBS 117206</strain>
    </source>
</reference>
<dbReference type="Pfam" id="PF07973">
    <property type="entry name" value="tRNA_SAD"/>
    <property type="match status" value="1"/>
</dbReference>
<accession>A0AAW0Q8A5</accession>
<dbReference type="InterPro" id="IPR018165">
    <property type="entry name" value="Ala-tRNA-synth_IIc_core"/>
</dbReference>
<dbReference type="FunFam" id="3.30.980.10:FF:000008">
    <property type="entry name" value="Similar to alanyl-tRNA synthetase"/>
    <property type="match status" value="1"/>
</dbReference>
<feature type="domain" description="Alanyl-transfer RNA synthetases family profile" evidence="4">
    <location>
        <begin position="1"/>
        <end position="265"/>
    </location>
</feature>
<dbReference type="InterPro" id="IPR051335">
    <property type="entry name" value="Alanyl-tRNA_Editing_Enzymes"/>
</dbReference>
<name>A0AAW0Q8A5_9PEZI</name>
<dbReference type="GO" id="GO:0003676">
    <property type="term" value="F:nucleic acid binding"/>
    <property type="evidence" value="ECO:0007669"/>
    <property type="project" value="InterPro"/>
</dbReference>
<sequence length="290" mass="31658">MQRTYLAFQRNAHLHTLQTAVTAVRSYASLEDSNKALFKGLVEQKGDGDAQTAEEERHHVVVTEQTIFHPQGGGQPSDVGSIENSSSGVRFDVSAVRMSAASEGEVLHFGRFLPGNDKTSGSTPVFQPGETVTQAIDAEKRLLFSRYHTAGHVLGAAVRHLLEKEVAGFDELKASHFPATAACEFAGAIEGKWKEAIQQRVDEYVAKDMPVEIGWWDEADFAARGLERLIPDRKAMGMTADEKFRVVDIVGAEVYPCGGTHVDSTKLCGQTNVRKISRSKGNSRVGYVLP</sequence>
<dbReference type="Proteomes" id="UP001392437">
    <property type="component" value="Unassembled WGS sequence"/>
</dbReference>
<dbReference type="SUPFAM" id="SSF55186">
    <property type="entry name" value="ThrRS/AlaRS common domain"/>
    <property type="match status" value="1"/>
</dbReference>
<dbReference type="PROSITE" id="PS50860">
    <property type="entry name" value="AA_TRNA_LIGASE_II_ALA"/>
    <property type="match status" value="1"/>
</dbReference>
<gene>
    <name evidence="5" type="ORF">PG999_013634</name>
</gene>
<keyword evidence="6" id="KW-1185">Reference proteome</keyword>
<dbReference type="GO" id="GO:0004813">
    <property type="term" value="F:alanine-tRNA ligase activity"/>
    <property type="evidence" value="ECO:0007669"/>
    <property type="project" value="InterPro"/>
</dbReference>
<proteinExistence type="inferred from homology"/>
<evidence type="ECO:0000256" key="2">
    <source>
        <dbReference type="ARBA" id="ARBA00004496"/>
    </source>
</evidence>
<evidence type="ECO:0000313" key="5">
    <source>
        <dbReference type="EMBL" id="KAK8095612.1"/>
    </source>
</evidence>
<organism evidence="5 6">
    <name type="scientific">Apiospora kogelbergensis</name>
    <dbReference type="NCBI Taxonomy" id="1337665"/>
    <lineage>
        <taxon>Eukaryota</taxon>
        <taxon>Fungi</taxon>
        <taxon>Dikarya</taxon>
        <taxon>Ascomycota</taxon>
        <taxon>Pezizomycotina</taxon>
        <taxon>Sordariomycetes</taxon>
        <taxon>Xylariomycetidae</taxon>
        <taxon>Amphisphaeriales</taxon>
        <taxon>Apiosporaceae</taxon>
        <taxon>Apiospora</taxon>
    </lineage>
</organism>
<dbReference type="InterPro" id="IPR009000">
    <property type="entry name" value="Transl_B-barrel_sf"/>
</dbReference>
<dbReference type="SMART" id="SM00863">
    <property type="entry name" value="tRNA_SAD"/>
    <property type="match status" value="1"/>
</dbReference>
<dbReference type="InterPro" id="IPR012947">
    <property type="entry name" value="tRNA_SAD"/>
</dbReference>
<comment type="cofactor">
    <cofactor evidence="1">
        <name>Zn(2+)</name>
        <dbReference type="ChEBI" id="CHEBI:29105"/>
    </cofactor>
</comment>
<comment type="subcellular location">
    <subcellularLocation>
        <location evidence="2">Cytoplasm</location>
    </subcellularLocation>
</comment>
<protein>
    <submittedName>
        <fullName evidence="5">Alanyl-tRNA synthetase</fullName>
    </submittedName>
</protein>
<evidence type="ECO:0000256" key="3">
    <source>
        <dbReference type="ARBA" id="ARBA00008429"/>
    </source>
</evidence>
<comment type="similarity">
    <text evidence="3">Belongs to the class-II aminoacyl-tRNA synthetase family. Alax-L subfamily.</text>
</comment>
<dbReference type="AlphaFoldDB" id="A0AAW0Q8A5"/>
<dbReference type="PANTHER" id="PTHR43462:SF2">
    <property type="entry name" value="THREONYL AND ALANYL TRNA SYNTHETASE SECOND ADDITIONAL DOMAIN-CONTAINING PROTEIN"/>
    <property type="match status" value="1"/>
</dbReference>
<dbReference type="GO" id="GO:0006419">
    <property type="term" value="P:alanyl-tRNA aminoacylation"/>
    <property type="evidence" value="ECO:0007669"/>
    <property type="project" value="InterPro"/>
</dbReference>
<dbReference type="EMBL" id="JAQQWP010000011">
    <property type="protein sequence ID" value="KAK8095612.1"/>
    <property type="molecule type" value="Genomic_DNA"/>
</dbReference>
<evidence type="ECO:0000256" key="1">
    <source>
        <dbReference type="ARBA" id="ARBA00001947"/>
    </source>
</evidence>
<dbReference type="InterPro" id="IPR018163">
    <property type="entry name" value="Thr/Ala-tRNA-synth_IIc_edit"/>
</dbReference>
<comment type="caution">
    <text evidence="5">The sequence shown here is derived from an EMBL/GenBank/DDBJ whole genome shotgun (WGS) entry which is preliminary data.</text>
</comment>
<dbReference type="Gene3D" id="3.30.980.10">
    <property type="entry name" value="Threonyl-trna Synthetase, Chain A, domain 2"/>
    <property type="match status" value="1"/>
</dbReference>
<evidence type="ECO:0000313" key="6">
    <source>
        <dbReference type="Proteomes" id="UP001392437"/>
    </source>
</evidence>
<evidence type="ECO:0000259" key="4">
    <source>
        <dbReference type="PROSITE" id="PS50860"/>
    </source>
</evidence>
<dbReference type="GO" id="GO:0005737">
    <property type="term" value="C:cytoplasm"/>
    <property type="evidence" value="ECO:0007669"/>
    <property type="project" value="UniProtKB-SubCell"/>
</dbReference>
<dbReference type="SUPFAM" id="SSF50447">
    <property type="entry name" value="Translation proteins"/>
    <property type="match status" value="1"/>
</dbReference>
<dbReference type="GO" id="GO:0005524">
    <property type="term" value="F:ATP binding"/>
    <property type="evidence" value="ECO:0007669"/>
    <property type="project" value="InterPro"/>
</dbReference>